<dbReference type="GO" id="GO:0006633">
    <property type="term" value="P:fatty acid biosynthetic process"/>
    <property type="evidence" value="ECO:0007669"/>
    <property type="project" value="TreeGrafter"/>
</dbReference>
<evidence type="ECO:0000256" key="1">
    <source>
        <dbReference type="ARBA" id="ARBA00022450"/>
    </source>
</evidence>
<dbReference type="InterPro" id="IPR014031">
    <property type="entry name" value="Ketoacyl_synth_C"/>
</dbReference>
<dbReference type="Pfam" id="PF02801">
    <property type="entry name" value="Ketoacyl-synt_C"/>
    <property type="match status" value="1"/>
</dbReference>
<feature type="active site" description="Proton donor; for dehydratase activity" evidence="5">
    <location>
        <position position="1140"/>
    </location>
</feature>
<dbReference type="CDD" id="cd00833">
    <property type="entry name" value="PKS"/>
    <property type="match status" value="1"/>
</dbReference>
<dbReference type="STRING" id="1448320.A0A319DZX7"/>
<dbReference type="SUPFAM" id="SSF50129">
    <property type="entry name" value="GroES-like"/>
    <property type="match status" value="1"/>
</dbReference>
<feature type="domain" description="PKS/mFAS DH" evidence="7">
    <location>
        <begin position="930"/>
        <end position="1234"/>
    </location>
</feature>
<dbReference type="InterPro" id="IPR016036">
    <property type="entry name" value="Malonyl_transacylase_ACP-bd"/>
</dbReference>
<proteinExistence type="predicted"/>
<dbReference type="GO" id="GO:0016491">
    <property type="term" value="F:oxidoreductase activity"/>
    <property type="evidence" value="ECO:0007669"/>
    <property type="project" value="InterPro"/>
</dbReference>
<feature type="region of interest" description="C-terminal hotdog fold" evidence="5">
    <location>
        <begin position="1077"/>
        <end position="1234"/>
    </location>
</feature>
<dbReference type="GO" id="GO:1901336">
    <property type="term" value="P:lactone biosynthetic process"/>
    <property type="evidence" value="ECO:0007669"/>
    <property type="project" value="UniProtKB-ARBA"/>
</dbReference>
<dbReference type="SUPFAM" id="SSF53901">
    <property type="entry name" value="Thiolase-like"/>
    <property type="match status" value="1"/>
</dbReference>
<dbReference type="GO" id="GO:0004312">
    <property type="term" value="F:fatty acid synthase activity"/>
    <property type="evidence" value="ECO:0007669"/>
    <property type="project" value="TreeGrafter"/>
</dbReference>
<dbReference type="Gene3D" id="1.10.1200.10">
    <property type="entry name" value="ACP-like"/>
    <property type="match status" value="1"/>
</dbReference>
<dbReference type="Pfam" id="PF00109">
    <property type="entry name" value="ketoacyl-synt"/>
    <property type="match status" value="1"/>
</dbReference>
<dbReference type="PANTHER" id="PTHR43775:SF18">
    <property type="entry name" value="ENZYME, PUTATIVE (JCVI)-RELATED"/>
    <property type="match status" value="1"/>
</dbReference>
<dbReference type="InterPro" id="IPR014043">
    <property type="entry name" value="Acyl_transferase_dom"/>
</dbReference>
<dbReference type="InterPro" id="IPR016039">
    <property type="entry name" value="Thiolase-like"/>
</dbReference>
<keyword evidence="9" id="KW-1185">Reference proteome</keyword>
<dbReference type="PROSITE" id="PS52019">
    <property type="entry name" value="PKS_MFAS_DH"/>
    <property type="match status" value="1"/>
</dbReference>
<name>A0A319DZX7_9EURO</name>
<dbReference type="SUPFAM" id="SSF47336">
    <property type="entry name" value="ACP-like"/>
    <property type="match status" value="1"/>
</dbReference>
<dbReference type="Pfam" id="PF00550">
    <property type="entry name" value="PP-binding"/>
    <property type="match status" value="1"/>
</dbReference>
<dbReference type="Pfam" id="PF16197">
    <property type="entry name" value="KAsynt_C_assoc"/>
    <property type="match status" value="1"/>
</dbReference>
<dbReference type="InterPro" id="IPR020806">
    <property type="entry name" value="PKS_PP-bd"/>
</dbReference>
<dbReference type="SUPFAM" id="SSF55048">
    <property type="entry name" value="Probable ACP-binding domain of malonyl-CoA ACP transacylase"/>
    <property type="match status" value="1"/>
</dbReference>
<dbReference type="Pfam" id="PF13602">
    <property type="entry name" value="ADH_zinc_N_2"/>
    <property type="match status" value="1"/>
</dbReference>
<feature type="domain" description="Ketosynthase family 3 (KS3)" evidence="6">
    <location>
        <begin position="2"/>
        <end position="429"/>
    </location>
</feature>
<feature type="active site" description="Proton acceptor; for dehydratase activity" evidence="5">
    <location>
        <position position="962"/>
    </location>
</feature>
<dbReference type="InterPro" id="IPR020843">
    <property type="entry name" value="ER"/>
</dbReference>
<dbReference type="SMART" id="SM00826">
    <property type="entry name" value="PKS_DH"/>
    <property type="match status" value="1"/>
</dbReference>
<evidence type="ECO:0000256" key="5">
    <source>
        <dbReference type="PROSITE-ProRule" id="PRU01363"/>
    </source>
</evidence>
<dbReference type="InterPro" id="IPR001227">
    <property type="entry name" value="Ac_transferase_dom_sf"/>
</dbReference>
<dbReference type="GO" id="GO:0044550">
    <property type="term" value="P:secondary metabolite biosynthetic process"/>
    <property type="evidence" value="ECO:0007669"/>
    <property type="project" value="TreeGrafter"/>
</dbReference>
<dbReference type="SMART" id="SM00823">
    <property type="entry name" value="PKS_PP"/>
    <property type="match status" value="1"/>
</dbReference>
<keyword evidence="1" id="KW-0596">Phosphopantetheine</keyword>
<dbReference type="SMART" id="SM00827">
    <property type="entry name" value="PKS_AT"/>
    <property type="match status" value="1"/>
</dbReference>
<dbReference type="InterPro" id="IPR036291">
    <property type="entry name" value="NAD(P)-bd_dom_sf"/>
</dbReference>
<dbReference type="SUPFAM" id="SSF51735">
    <property type="entry name" value="NAD(P)-binding Rossmann-fold domains"/>
    <property type="match status" value="2"/>
</dbReference>
<evidence type="ECO:0000256" key="2">
    <source>
        <dbReference type="ARBA" id="ARBA00022553"/>
    </source>
</evidence>
<accession>A0A319DZX7</accession>
<dbReference type="InterPro" id="IPR036736">
    <property type="entry name" value="ACP-like_sf"/>
</dbReference>
<dbReference type="InterPro" id="IPR020807">
    <property type="entry name" value="PKS_DH"/>
</dbReference>
<dbReference type="FunFam" id="3.40.50.720:FF:000209">
    <property type="entry name" value="Polyketide synthase Pks12"/>
    <property type="match status" value="1"/>
</dbReference>
<feature type="region of interest" description="N-terminal hotdog fold" evidence="5">
    <location>
        <begin position="930"/>
        <end position="1066"/>
    </location>
</feature>
<dbReference type="SMART" id="SM00822">
    <property type="entry name" value="PKS_KR"/>
    <property type="match status" value="1"/>
</dbReference>
<evidence type="ECO:0000256" key="3">
    <source>
        <dbReference type="ARBA" id="ARBA00022679"/>
    </source>
</evidence>
<gene>
    <name evidence="8" type="ORF">BO71DRAFT_368299</name>
</gene>
<dbReference type="VEuPathDB" id="FungiDB:BO71DRAFT_368299"/>
<dbReference type="PROSITE" id="PS52004">
    <property type="entry name" value="KS3_2"/>
    <property type="match status" value="1"/>
</dbReference>
<dbReference type="InterPro" id="IPR014030">
    <property type="entry name" value="Ketoacyl_synth_N"/>
</dbReference>
<sequence>MSDPIAIVGMACRLPGENFSPSQFWEFLKRGGIASSEVPESRFSIDTHYNGITKPHMMRTPGGKFLEKVDLRDFDAGFFNISPAEVKGMDPQQRLLLEVVYESLENCGIPLDAVDGAQMGCFVGSFLSDYDYMQARDPDNRPSFITTGIGRAILSNRISHFLNLKGPSLTVDTGCSGSLVGVDLACRYLSAGDIDSAIVAACNLFFSPEHTTDQSSTGAIYSGTGQCHTFDGKADGYAKAEGVGSIVLKRLSDAIRDRDPIRAVIRGWAVNSDGQTAGISTPDADAQAACIRSAYAKAGINDLSATPYVEFHGTGTKARDLTEVQGIDLAFSPAKTRDQPLIIGSVKSNIGHAEAVAGLNGLLKAALTLENGTIPANPTFDEPSPLIDFKNANMRALKAAIPWPENAIRRASVNSFGYGGTNCHVVLDGAGSWTAQSGLSHVSSYSTTTRGFLDDFDDDENADTASKRPFLLVQSASDEVSLKKNCTALANHFSKINVKADIRDLAYTLSERRSHHLHRAFIVTDRVDMSENDFEHGKKDVQQSRICFVFTGQGSQWPQMGKDVLQTFPVAAETIKELDEVLRNLPQAPSWKLWDELTEPRDGGHIRQPELSQPLVTALQLAIVDLFRSCGIDPQGVVGHSSGEIAAAYAAGYVTKADAIKIAFYRGYAAKVNPMDSVGMMAVGLGPDAVIPYIEAQQGLVQIACVNSPQSVTLSGRTDALAALKGPLTDDGHFARLLQVDLAYHSRFMSEIGQAYHTLLKSNTSAGNLGSESTTMFSSVTGSKMEAVPDAHYWKQNMVSPVLFSGAVQEMLNAHQGPNLLIEIGPSATLGGPIKQIKEALAQAGTTATAQYAPVLSRKEGLLPLFRTVGNLYIAGAPIQLAPFNRTKEDEESSPSVIVDLPNYSWNHTTKYWYETRASRDWRFRRFEHHDLLGLKILGTSWQAASWSKTLNIREHPWLKDHKVGPDAVFPAAGYLSMAMEALYQVKVATGEIEEVERNQLTYQLRNIKLKKALVLDENIPAEIQLTIESHVVEDSRWYRFKVASLKDDISDTNCSGLIRIDPVAQAVSPPDLTSPAAPTQGAMWYSSMANVGQNYGPAFQQIQSVRSLPGVRRTVAEMRVKDSEDHAQSPYPLHPIHFDTIFQCILTSLWQGDRTLLTAPCVPVEFDSLTIYPSASSSATGTCVATSNYKGRGRLDDPHSYSSIANLYDSRTGGLLASVNGMICQLLSSFAPERNEALPVLPVWRPDVSLLRNENLGVTEPLREVQQLINLVLHKIPRPNVLEVNLTEDASSLWLEGGDLKQRQKFQDYRFLLANSESAAQARENLSEKQGVRVGFIDPNDPQLVGLPTEIDLLIINYSSKTMTSTLQSLLPVAQQLLPSGRFVLPVNQGATSTTNGVISGHKDASKFISETLKSASAIQIMTAEGNNAGLGALWRTADSAPKPQEKRTIAIARFRGDSLPFGPLSEALSRSSYEVKEHFYPFATIPEGAIVLVVDEIQFSLMANPSEKAWDGLKSLINKQRRILWVTKGSQYMVSNPDNNVIHGVFRTVRLEDPSHVLLTLDVEGEVDSPSTCASIVDVLPRVENYERGPVVDHEFVERGGLVHVSRVEAQEPFGDLEGPPTQLQQTITQMHSCESIVQLRTGTVGSVDSLRWVQTTPANPELADDKVEVELYAVGLNFKDVAIAMGLVHENEHLLGNDGAGIVRRTGRNVTNLRAGDRVAVLTQGAIANRIHAPAGQVIRIPDTMSLEEAATVPVVYCTAVHAIVNLANLKQSQTVLIHSATGGFGLACVEIAKHIGAEIYATAGTEGKRNFLHETYGIPKSHLFSSRDASFAQGIMSATNGKGIDAIINTLTGDLLDQSWKICARGGTMVELGKTDIRAGGYLSLEPFDRNCSFRAFDLTILLATPSLMQRYVTCLLSQCFRLIEAGHVRPIQQRTIYPYEKVKEAFGYLRSARHLGKVVLTNGEHQDFSVPVQPAAARPSIRSDASYLIVGGLRGVCGRFAVSLARWGAKNIIVMSRSGANDDRAKTIIETCRHMGCDVQQTAGSITSIADVRRAFDVARFPVAGVIQGVMVLNDKPYENMTVSDFMVTMSGKVQGTWNLHNAAIERALPLDFFTVVSSVLSVLGNGGQANYCAANLFLDGFAHYRQAHGLPASSINLSAVEDIGYIAENQGSWQRHLPMDDIYLVREKHLDSILRHSLLQQMDPSQRGMTPQVIVGIKDQLSPGSQYARYGRFASLIVDADGADRADTQAGSSGELANFIDLATSEADATKVVSHAVELFNKQLTKFLHLEEPMEPAKPLTAYGLDSLTALEFRNWLRDNLGVEMTTLDIASSGSLYSLSEKFVFKFQEASKK</sequence>
<dbReference type="InterPro" id="IPR049552">
    <property type="entry name" value="PKS_DH_N"/>
</dbReference>
<keyword evidence="4" id="KW-0511">Multifunctional enzyme</keyword>
<dbReference type="Pfam" id="PF00698">
    <property type="entry name" value="Acyl_transf_1"/>
    <property type="match status" value="1"/>
</dbReference>
<dbReference type="Gene3D" id="3.10.129.110">
    <property type="entry name" value="Polyketide synthase dehydratase"/>
    <property type="match status" value="1"/>
</dbReference>
<dbReference type="Gene3D" id="3.40.50.720">
    <property type="entry name" value="NAD(P)-binding Rossmann-like Domain"/>
    <property type="match status" value="1"/>
</dbReference>
<evidence type="ECO:0000313" key="9">
    <source>
        <dbReference type="Proteomes" id="UP000247810"/>
    </source>
</evidence>
<dbReference type="SMART" id="SM00829">
    <property type="entry name" value="PKS_ER"/>
    <property type="match status" value="1"/>
</dbReference>
<dbReference type="InterPro" id="IPR013968">
    <property type="entry name" value="PKS_KR"/>
</dbReference>
<dbReference type="InterPro" id="IPR032821">
    <property type="entry name" value="PKS_assoc"/>
</dbReference>
<dbReference type="Gene3D" id="3.40.47.10">
    <property type="match status" value="1"/>
</dbReference>
<evidence type="ECO:0000259" key="6">
    <source>
        <dbReference type="PROSITE" id="PS52004"/>
    </source>
</evidence>
<dbReference type="InterPro" id="IPR056501">
    <property type="entry name" value="NAD-bd_HRPKS_sdrA"/>
</dbReference>
<dbReference type="Gene3D" id="3.90.180.10">
    <property type="entry name" value="Medium-chain alcohol dehydrogenases, catalytic domain"/>
    <property type="match status" value="1"/>
</dbReference>
<keyword evidence="3" id="KW-0808">Transferase</keyword>
<dbReference type="SMART" id="SM00825">
    <property type="entry name" value="PKS_KS"/>
    <property type="match status" value="1"/>
</dbReference>
<dbReference type="GO" id="GO:0031177">
    <property type="term" value="F:phosphopantetheine binding"/>
    <property type="evidence" value="ECO:0007669"/>
    <property type="project" value="InterPro"/>
</dbReference>
<protein>
    <submittedName>
        <fullName evidence="8">Ketoacyl-synt-domain-containing protein</fullName>
    </submittedName>
</protein>
<dbReference type="Proteomes" id="UP000247810">
    <property type="component" value="Unassembled WGS sequence"/>
</dbReference>
<dbReference type="Pfam" id="PF23114">
    <property type="entry name" value="NAD-bd_HRPKS_sdrA"/>
    <property type="match status" value="1"/>
</dbReference>
<dbReference type="InterPro" id="IPR049551">
    <property type="entry name" value="PKS_DH_C"/>
</dbReference>
<dbReference type="Pfam" id="PF08240">
    <property type="entry name" value="ADH_N"/>
    <property type="match status" value="1"/>
</dbReference>
<dbReference type="PANTHER" id="PTHR43775">
    <property type="entry name" value="FATTY ACID SYNTHASE"/>
    <property type="match status" value="1"/>
</dbReference>
<dbReference type="InterPro" id="IPR013154">
    <property type="entry name" value="ADH-like_N"/>
</dbReference>
<evidence type="ECO:0000256" key="4">
    <source>
        <dbReference type="ARBA" id="ARBA00023268"/>
    </source>
</evidence>
<dbReference type="InterPro" id="IPR016035">
    <property type="entry name" value="Acyl_Trfase/lysoPLipase"/>
</dbReference>
<evidence type="ECO:0000259" key="7">
    <source>
        <dbReference type="PROSITE" id="PS52019"/>
    </source>
</evidence>
<dbReference type="Pfam" id="PF14765">
    <property type="entry name" value="PS-DH"/>
    <property type="match status" value="1"/>
</dbReference>
<dbReference type="Pfam" id="PF08659">
    <property type="entry name" value="KR"/>
    <property type="match status" value="1"/>
</dbReference>
<dbReference type="InterPro" id="IPR009081">
    <property type="entry name" value="PP-bd_ACP"/>
</dbReference>
<organism evidence="8 9">
    <name type="scientific">Aspergillus ellipticus CBS 707.79</name>
    <dbReference type="NCBI Taxonomy" id="1448320"/>
    <lineage>
        <taxon>Eukaryota</taxon>
        <taxon>Fungi</taxon>
        <taxon>Dikarya</taxon>
        <taxon>Ascomycota</taxon>
        <taxon>Pezizomycotina</taxon>
        <taxon>Eurotiomycetes</taxon>
        <taxon>Eurotiomycetidae</taxon>
        <taxon>Eurotiales</taxon>
        <taxon>Aspergillaceae</taxon>
        <taxon>Aspergillus</taxon>
        <taxon>Aspergillus subgen. Circumdati</taxon>
    </lineage>
</organism>
<dbReference type="InterPro" id="IPR020841">
    <property type="entry name" value="PKS_Beta-ketoAc_synthase_dom"/>
</dbReference>
<evidence type="ECO:0000313" key="8">
    <source>
        <dbReference type="EMBL" id="PYH99747.1"/>
    </source>
</evidence>
<dbReference type="OrthoDB" id="329835at2759"/>
<dbReference type="SUPFAM" id="SSF52151">
    <property type="entry name" value="FabD/lysophospholipase-like"/>
    <property type="match status" value="1"/>
</dbReference>
<dbReference type="CDD" id="cd05195">
    <property type="entry name" value="enoyl_red"/>
    <property type="match status" value="1"/>
</dbReference>
<dbReference type="InterPro" id="IPR050091">
    <property type="entry name" value="PKS_NRPS_Biosynth_Enz"/>
</dbReference>
<dbReference type="InterPro" id="IPR057326">
    <property type="entry name" value="KR_dom"/>
</dbReference>
<dbReference type="InterPro" id="IPR011032">
    <property type="entry name" value="GroES-like_sf"/>
</dbReference>
<dbReference type="InterPro" id="IPR049900">
    <property type="entry name" value="PKS_mFAS_DH"/>
</dbReference>
<reference evidence="8 9" key="1">
    <citation type="submission" date="2018-02" db="EMBL/GenBank/DDBJ databases">
        <title>The genomes of Aspergillus section Nigri reveals drivers in fungal speciation.</title>
        <authorList>
            <consortium name="DOE Joint Genome Institute"/>
            <person name="Vesth T.C."/>
            <person name="Nybo J."/>
            <person name="Theobald S."/>
            <person name="Brandl J."/>
            <person name="Frisvad J.C."/>
            <person name="Nielsen K.F."/>
            <person name="Lyhne E.K."/>
            <person name="Kogle M.E."/>
            <person name="Kuo A."/>
            <person name="Riley R."/>
            <person name="Clum A."/>
            <person name="Nolan M."/>
            <person name="Lipzen A."/>
            <person name="Salamov A."/>
            <person name="Henrissat B."/>
            <person name="Wiebenga A."/>
            <person name="De vries R.P."/>
            <person name="Grigoriev I.V."/>
            <person name="Mortensen U.H."/>
            <person name="Andersen M.R."/>
            <person name="Baker S.E."/>
        </authorList>
    </citation>
    <scope>NUCLEOTIDE SEQUENCE [LARGE SCALE GENOMIC DNA]</scope>
    <source>
        <strain evidence="8 9">CBS 707.79</strain>
    </source>
</reference>
<dbReference type="Pfam" id="PF21089">
    <property type="entry name" value="PKS_DH_N"/>
    <property type="match status" value="1"/>
</dbReference>
<dbReference type="InterPro" id="IPR042104">
    <property type="entry name" value="PKS_dehydratase_sf"/>
</dbReference>
<dbReference type="Gene3D" id="3.40.366.10">
    <property type="entry name" value="Malonyl-Coenzyme A Acyl Carrier Protein, domain 2"/>
    <property type="match status" value="1"/>
</dbReference>
<dbReference type="EMBL" id="KZ825799">
    <property type="protein sequence ID" value="PYH99747.1"/>
    <property type="molecule type" value="Genomic_DNA"/>
</dbReference>
<keyword evidence="2" id="KW-0597">Phosphoprotein</keyword>